<comment type="cofactor">
    <cofactor evidence="1 10">
        <name>Mg(2+)</name>
        <dbReference type="ChEBI" id="CHEBI:18420"/>
    </cofactor>
</comment>
<dbReference type="GO" id="GO:0052381">
    <property type="term" value="F:tRNA dimethylallyltransferase activity"/>
    <property type="evidence" value="ECO:0007669"/>
    <property type="project" value="UniProtKB-UniRule"/>
</dbReference>
<dbReference type="PANTHER" id="PTHR11088">
    <property type="entry name" value="TRNA DIMETHYLALLYLTRANSFERASE"/>
    <property type="match status" value="1"/>
</dbReference>
<keyword evidence="5 10" id="KW-0819">tRNA processing</keyword>
<evidence type="ECO:0000313" key="15">
    <source>
        <dbReference type="Proteomes" id="UP000033618"/>
    </source>
</evidence>
<reference evidence="14 15" key="1">
    <citation type="submission" date="2015-03" db="EMBL/GenBank/DDBJ databases">
        <title>Draft Genome Sequence of Burkholderia andropogonis type strain ICMP2807, isolated from Sorghum bicolor.</title>
        <authorList>
            <person name="Lopes-Santos L."/>
            <person name="Castro D.B."/>
            <person name="Ottoboni L.M."/>
            <person name="Park D."/>
            <person name="Weirc B.S."/>
            <person name="Destefano S.A."/>
        </authorList>
    </citation>
    <scope>NUCLEOTIDE SEQUENCE [LARGE SCALE GENOMIC DNA]</scope>
    <source>
        <strain evidence="14 15">ICMP2807</strain>
    </source>
</reference>
<dbReference type="PATRIC" id="fig|28092.6.peg.3255"/>
<dbReference type="Gene3D" id="3.40.50.300">
    <property type="entry name" value="P-loop containing nucleotide triphosphate hydrolases"/>
    <property type="match status" value="1"/>
</dbReference>
<comment type="subunit">
    <text evidence="10">Monomer.</text>
</comment>
<feature type="region of interest" description="Interaction with substrate tRNA" evidence="10">
    <location>
        <begin position="264"/>
        <end position="269"/>
    </location>
</feature>
<dbReference type="OrthoDB" id="9776390at2"/>
<evidence type="ECO:0000256" key="1">
    <source>
        <dbReference type="ARBA" id="ARBA00001946"/>
    </source>
</evidence>
<evidence type="ECO:0000256" key="8">
    <source>
        <dbReference type="ARBA" id="ARBA00022842"/>
    </source>
</evidence>
<feature type="region of interest" description="Interaction with substrate tRNA" evidence="10">
    <location>
        <begin position="45"/>
        <end position="48"/>
    </location>
</feature>
<keyword evidence="15" id="KW-1185">Reference proteome</keyword>
<evidence type="ECO:0000256" key="3">
    <source>
        <dbReference type="ARBA" id="ARBA00005842"/>
    </source>
</evidence>
<evidence type="ECO:0000256" key="2">
    <source>
        <dbReference type="ARBA" id="ARBA00003213"/>
    </source>
</evidence>
<gene>
    <name evidence="10" type="primary">miaA</name>
    <name evidence="14" type="ORF">WM40_13825</name>
</gene>
<dbReference type="HAMAP" id="MF_00185">
    <property type="entry name" value="IPP_trans"/>
    <property type="match status" value="1"/>
</dbReference>
<proteinExistence type="inferred from homology"/>
<feature type="region of interest" description="Interaction with substrate tRNA" evidence="10">
    <location>
        <begin position="169"/>
        <end position="173"/>
    </location>
</feature>
<dbReference type="STRING" id="28092.WM40_13825"/>
<dbReference type="AlphaFoldDB" id="A0A0F5K0K6"/>
<dbReference type="GO" id="GO:0006400">
    <property type="term" value="P:tRNA modification"/>
    <property type="evidence" value="ECO:0007669"/>
    <property type="project" value="TreeGrafter"/>
</dbReference>
<dbReference type="EC" id="2.5.1.75" evidence="10"/>
<keyword evidence="6 10" id="KW-0547">Nucleotide-binding</keyword>
<evidence type="ECO:0000256" key="9">
    <source>
        <dbReference type="ARBA" id="ARBA00049563"/>
    </source>
</evidence>
<name>A0A0F5K0K6_9BURK</name>
<evidence type="ECO:0000256" key="10">
    <source>
        <dbReference type="HAMAP-Rule" id="MF_00185"/>
    </source>
</evidence>
<protein>
    <recommendedName>
        <fullName evidence="10">tRNA dimethylallyltransferase</fullName>
        <ecNumber evidence="10">2.5.1.75</ecNumber>
    </recommendedName>
    <alternativeName>
        <fullName evidence="10">Dimethylallyl diphosphate:tRNA dimethylallyltransferase</fullName>
        <shortName evidence="10">DMAPP:tRNA dimethylallyltransferase</shortName>
        <shortName evidence="10">DMATase</shortName>
    </alternativeName>
    <alternativeName>
        <fullName evidence="10">Isopentenyl-diphosphate:tRNA isopentenyltransferase</fullName>
        <shortName evidence="10">IPP transferase</shortName>
        <shortName evidence="10">IPPT</shortName>
        <shortName evidence="10">IPTase</shortName>
    </alternativeName>
</protein>
<dbReference type="Proteomes" id="UP000033618">
    <property type="component" value="Unassembled WGS sequence"/>
</dbReference>
<keyword evidence="4 10" id="KW-0808">Transferase</keyword>
<comment type="similarity">
    <text evidence="3 10 13">Belongs to the IPP transferase family.</text>
</comment>
<sequence>MTAASASLPVVCVLGPTASGKTATALAVARHERASGRAVELISLDSALVFRDMDIGTAKPSIAERADIPHWLIDIRDPRQAYSAAEFRDDALRLITEIRARGAQPVIVGGTMMYFHALTQGLAALPQADAAIRAQLDADAARDGWPAMHRRLAQHDPDTAARLAPNDAQRIQRALEILMVSGHTMSYWLARQKADANADASRSGATPPAPANAYTVISLEPSDRAVLHDRIAKRFDAMLEHGFIDEVRRLHARGDLHPDLASMRCVGYRQAWDYLEGRDDWPAMRDKGIFATRQLCKRQLTWLRKIGQRTVIDCVRDDIVDVASHAVIDALGRLRVAAAEH</sequence>
<evidence type="ECO:0000256" key="13">
    <source>
        <dbReference type="RuleBase" id="RU003785"/>
    </source>
</evidence>
<evidence type="ECO:0000256" key="5">
    <source>
        <dbReference type="ARBA" id="ARBA00022694"/>
    </source>
</evidence>
<dbReference type="EMBL" id="LAQU01000013">
    <property type="protein sequence ID" value="KKB63077.1"/>
    <property type="molecule type" value="Genomic_DNA"/>
</dbReference>
<dbReference type="Gene3D" id="1.10.20.140">
    <property type="match status" value="1"/>
</dbReference>
<comment type="function">
    <text evidence="2 10 12">Catalyzes the transfer of a dimethylallyl group onto the adenine at position 37 in tRNAs that read codons beginning with uridine, leading to the formation of N6-(dimethylallyl)adenosine (i(6)A).</text>
</comment>
<dbReference type="NCBIfam" id="TIGR00174">
    <property type="entry name" value="miaA"/>
    <property type="match status" value="1"/>
</dbReference>
<feature type="site" description="Interaction with substrate tRNA" evidence="10">
    <location>
        <position position="111"/>
    </location>
</feature>
<evidence type="ECO:0000256" key="11">
    <source>
        <dbReference type="RuleBase" id="RU003783"/>
    </source>
</evidence>
<dbReference type="InterPro" id="IPR027417">
    <property type="entry name" value="P-loop_NTPase"/>
</dbReference>
<comment type="caution">
    <text evidence="10">Lacks conserved residue(s) required for the propagation of feature annotation.</text>
</comment>
<dbReference type="GO" id="GO:0005524">
    <property type="term" value="F:ATP binding"/>
    <property type="evidence" value="ECO:0007669"/>
    <property type="project" value="UniProtKB-UniRule"/>
</dbReference>
<dbReference type="InterPro" id="IPR039657">
    <property type="entry name" value="Dimethylallyltransferase"/>
</dbReference>
<comment type="catalytic activity">
    <reaction evidence="9 10 11">
        <text>adenosine(37) in tRNA + dimethylallyl diphosphate = N(6)-dimethylallyladenosine(37) in tRNA + diphosphate</text>
        <dbReference type="Rhea" id="RHEA:26482"/>
        <dbReference type="Rhea" id="RHEA-COMP:10162"/>
        <dbReference type="Rhea" id="RHEA-COMP:10375"/>
        <dbReference type="ChEBI" id="CHEBI:33019"/>
        <dbReference type="ChEBI" id="CHEBI:57623"/>
        <dbReference type="ChEBI" id="CHEBI:74411"/>
        <dbReference type="ChEBI" id="CHEBI:74415"/>
        <dbReference type="EC" id="2.5.1.75"/>
    </reaction>
</comment>
<evidence type="ECO:0000256" key="7">
    <source>
        <dbReference type="ARBA" id="ARBA00022840"/>
    </source>
</evidence>
<evidence type="ECO:0000256" key="12">
    <source>
        <dbReference type="RuleBase" id="RU003784"/>
    </source>
</evidence>
<keyword evidence="7 10" id="KW-0067">ATP-binding</keyword>
<keyword evidence="8 10" id="KW-0460">Magnesium</keyword>
<dbReference type="InterPro" id="IPR018022">
    <property type="entry name" value="IPT"/>
</dbReference>
<dbReference type="FunFam" id="1.10.20.140:FF:000001">
    <property type="entry name" value="tRNA dimethylallyltransferase"/>
    <property type="match status" value="1"/>
</dbReference>
<evidence type="ECO:0000256" key="6">
    <source>
        <dbReference type="ARBA" id="ARBA00022741"/>
    </source>
</evidence>
<dbReference type="SUPFAM" id="SSF52540">
    <property type="entry name" value="P-loop containing nucleoside triphosphate hydrolases"/>
    <property type="match status" value="1"/>
</dbReference>
<evidence type="ECO:0000256" key="4">
    <source>
        <dbReference type="ARBA" id="ARBA00022679"/>
    </source>
</evidence>
<feature type="site" description="Interaction with substrate tRNA" evidence="10">
    <location>
        <position position="133"/>
    </location>
</feature>
<dbReference type="RefSeq" id="WP_024901754.1">
    <property type="nucleotide sequence ID" value="NZ_CADFGU010000006.1"/>
</dbReference>
<comment type="caution">
    <text evidence="14">The sequence shown here is derived from an EMBL/GenBank/DDBJ whole genome shotgun (WGS) entry which is preliminary data.</text>
</comment>
<feature type="binding site" evidence="10">
    <location>
        <begin position="15"/>
        <end position="22"/>
    </location>
    <ligand>
        <name>ATP</name>
        <dbReference type="ChEBI" id="CHEBI:30616"/>
    </ligand>
</feature>
<dbReference type="Pfam" id="PF01715">
    <property type="entry name" value="IPPT"/>
    <property type="match status" value="1"/>
</dbReference>
<organism evidence="14 15">
    <name type="scientific">Robbsia andropogonis</name>
    <dbReference type="NCBI Taxonomy" id="28092"/>
    <lineage>
        <taxon>Bacteria</taxon>
        <taxon>Pseudomonadati</taxon>
        <taxon>Pseudomonadota</taxon>
        <taxon>Betaproteobacteria</taxon>
        <taxon>Burkholderiales</taxon>
        <taxon>Burkholderiaceae</taxon>
        <taxon>Robbsia</taxon>
    </lineage>
</organism>
<feature type="binding site" evidence="10">
    <location>
        <begin position="17"/>
        <end position="22"/>
    </location>
    <ligand>
        <name>substrate</name>
    </ligand>
</feature>
<dbReference type="PANTHER" id="PTHR11088:SF60">
    <property type="entry name" value="TRNA DIMETHYLALLYLTRANSFERASE"/>
    <property type="match status" value="1"/>
</dbReference>
<accession>A0A0F5K0K6</accession>
<evidence type="ECO:0000313" key="14">
    <source>
        <dbReference type="EMBL" id="KKB63077.1"/>
    </source>
</evidence>